<dbReference type="Gene3D" id="1.20.910.10">
    <property type="entry name" value="Heme oxygenase-like"/>
    <property type="match status" value="1"/>
</dbReference>
<gene>
    <name evidence="1" type="ORF">BV82_4330</name>
</gene>
<dbReference type="AlphaFoldDB" id="A0AAP0SCB0"/>
<dbReference type="InterPro" id="IPR016084">
    <property type="entry name" value="Haem_Oase-like_multi-hlx"/>
</dbReference>
<evidence type="ECO:0000313" key="1">
    <source>
        <dbReference type="EMBL" id="KDN98023.1"/>
    </source>
</evidence>
<name>A0AAP0SCB0_9PSED</name>
<keyword evidence="2" id="KW-1185">Reference proteome</keyword>
<reference evidence="1 2" key="2">
    <citation type="journal article" date="2016" name="Front. Microbiol.">
        <title>When Genome-Based Approach Meets the 'Old but Good': Revealing Genes Involved in the Antibacterial Activity of Pseudomonas sp. P482 against Soft Rot Pathogens.</title>
        <authorList>
            <person name="Krzyzanowska D.M."/>
            <person name="Ossowicki A."/>
            <person name="Rajewska M."/>
            <person name="Maciag T."/>
            <person name="Jablonska M."/>
            <person name="Obuchowski M."/>
            <person name="Heeb S."/>
            <person name="Jafra S."/>
        </authorList>
    </citation>
    <scope>NUCLEOTIDE SEQUENCE [LARGE SCALE GENOMIC DNA]</scope>
    <source>
        <strain evidence="1 2">P482</strain>
    </source>
</reference>
<protein>
    <submittedName>
        <fullName evidence="1">Iron-containing redox enzyme family protein</fullName>
    </submittedName>
</protein>
<evidence type="ECO:0000313" key="2">
    <source>
        <dbReference type="Proteomes" id="UP000027121"/>
    </source>
</evidence>
<dbReference type="RefSeq" id="WP_200874286.1">
    <property type="nucleotide sequence ID" value="NZ_CP071706.1"/>
</dbReference>
<proteinExistence type="predicted"/>
<dbReference type="GeneID" id="98284712"/>
<dbReference type="KEGG" id="pdw:BV82_4330"/>
<organism evidence="1 2">
    <name type="scientific">Pseudomonas donghuensis</name>
    <dbReference type="NCBI Taxonomy" id="1163398"/>
    <lineage>
        <taxon>Bacteria</taxon>
        <taxon>Pseudomonadati</taxon>
        <taxon>Pseudomonadota</taxon>
        <taxon>Gammaproteobacteria</taxon>
        <taxon>Pseudomonadales</taxon>
        <taxon>Pseudomonadaceae</taxon>
        <taxon>Pseudomonas</taxon>
    </lineage>
</organism>
<sequence length="231" mass="26868">MIYQPAKEESEMTEVTAFRKELKAICDAEWEKIKAGRFFQMMKRPELQRDLYIKSIVQVYHYTKNNAINQAVACWNQDHKKVGLLRFAMKHALEELGHENMAYNDLIAIGVDKSEFDKPMLPATEAFYGYLDFVSVCRGIIPRLGYSFWAEDCYEHLEPLMDVCKNHLKLTDQQLTFFVAHAIIDEKHSEQVNAAIDRWVVTDEEKESVKQVARTTVYLMGKILESVADEF</sequence>
<accession>A0AAP0SCB0</accession>
<dbReference type="EMBL" id="CP071706">
    <property type="protein sequence ID" value="KDN98023.1"/>
    <property type="molecule type" value="Genomic_DNA"/>
</dbReference>
<dbReference type="Pfam" id="PF14518">
    <property type="entry name" value="Haem_oxygenas_2"/>
    <property type="match status" value="1"/>
</dbReference>
<dbReference type="Proteomes" id="UP000027121">
    <property type="component" value="Chromosome"/>
</dbReference>
<reference evidence="1 2" key="1">
    <citation type="journal article" date="2014" name="Genome Announc.">
        <title>Genome Sequence of Pseudomonas sp. Strain P482, a Tomato Rhizosphere Isolate with Broad-Spectrum Antimicrobial Activity.</title>
        <authorList>
            <person name="Krzyzanowska D.M."/>
            <person name="Ossowicki A."/>
            <person name="Jafra S."/>
        </authorList>
    </citation>
    <scope>NUCLEOTIDE SEQUENCE [LARGE SCALE GENOMIC DNA]</scope>
    <source>
        <strain evidence="1 2">P482</strain>
    </source>
</reference>
<dbReference type="SUPFAM" id="SSF48613">
    <property type="entry name" value="Heme oxygenase-like"/>
    <property type="match status" value="1"/>
</dbReference>